<feature type="transmembrane region" description="Helical" evidence="6">
    <location>
        <begin position="34"/>
        <end position="57"/>
    </location>
</feature>
<feature type="transmembrane region" description="Helical" evidence="6">
    <location>
        <begin position="416"/>
        <end position="435"/>
    </location>
</feature>
<keyword evidence="4 6" id="KW-1133">Transmembrane helix</keyword>
<dbReference type="PATRIC" id="fig|861299.3.peg.2242"/>
<keyword evidence="5 6" id="KW-0472">Membrane</keyword>
<feature type="transmembrane region" description="Helical" evidence="6">
    <location>
        <begin position="124"/>
        <end position="146"/>
    </location>
</feature>
<feature type="transmembrane region" description="Helical" evidence="6">
    <location>
        <begin position="158"/>
        <end position="182"/>
    </location>
</feature>
<accession>W0RH56</accession>
<dbReference type="KEGG" id="gba:J421_2205"/>
<organism evidence="8 9">
    <name type="scientific">Gemmatirosa kalamazoonensis</name>
    <dbReference type="NCBI Taxonomy" id="861299"/>
    <lineage>
        <taxon>Bacteria</taxon>
        <taxon>Pseudomonadati</taxon>
        <taxon>Gemmatimonadota</taxon>
        <taxon>Gemmatimonadia</taxon>
        <taxon>Gemmatimonadales</taxon>
        <taxon>Gemmatimonadaceae</taxon>
        <taxon>Gemmatirosa</taxon>
    </lineage>
</organism>
<feature type="transmembrane region" description="Helical" evidence="6">
    <location>
        <begin position="69"/>
        <end position="88"/>
    </location>
</feature>
<feature type="domain" description="Major facilitator superfamily (MFS) profile" evidence="7">
    <location>
        <begin position="34"/>
        <end position="440"/>
    </location>
</feature>
<dbReference type="GO" id="GO:0022857">
    <property type="term" value="F:transmembrane transporter activity"/>
    <property type="evidence" value="ECO:0007669"/>
    <property type="project" value="InterPro"/>
</dbReference>
<dbReference type="RefSeq" id="WP_025411230.1">
    <property type="nucleotide sequence ID" value="NZ_CP007128.1"/>
</dbReference>
<feature type="transmembrane region" description="Helical" evidence="6">
    <location>
        <begin position="379"/>
        <end position="404"/>
    </location>
</feature>
<feature type="transmembrane region" description="Helical" evidence="6">
    <location>
        <begin position="194"/>
        <end position="214"/>
    </location>
</feature>
<feature type="transmembrane region" description="Helical" evidence="6">
    <location>
        <begin position="292"/>
        <end position="313"/>
    </location>
</feature>
<dbReference type="eggNOG" id="COG2271">
    <property type="taxonomic scope" value="Bacteria"/>
</dbReference>
<evidence type="ECO:0000313" key="8">
    <source>
        <dbReference type="EMBL" id="AHG89742.1"/>
    </source>
</evidence>
<dbReference type="Proteomes" id="UP000019151">
    <property type="component" value="Chromosome"/>
</dbReference>
<dbReference type="InParanoid" id="W0RH56"/>
<evidence type="ECO:0000256" key="2">
    <source>
        <dbReference type="ARBA" id="ARBA00022448"/>
    </source>
</evidence>
<reference evidence="8 9" key="1">
    <citation type="journal article" date="2014" name="Genome Announc.">
        <title>Genome Sequence and Methylome of Soil Bacterium Gemmatirosa kalamazoonensis KBS708T, a Member of the Rarely Cultivated Gemmatimonadetes Phylum.</title>
        <authorList>
            <person name="Debruyn J.M."/>
            <person name="Radosevich M."/>
            <person name="Wommack K.E."/>
            <person name="Polson S.W."/>
            <person name="Hauser L.J."/>
            <person name="Fawaz M.N."/>
            <person name="Korlach J."/>
            <person name="Tsai Y.C."/>
        </authorList>
    </citation>
    <scope>NUCLEOTIDE SEQUENCE [LARGE SCALE GENOMIC DNA]</scope>
    <source>
        <strain evidence="8 9">KBS708</strain>
    </source>
</reference>
<dbReference type="STRING" id="861299.J421_2205"/>
<sequence>MSTRLDVRPPAYSPAADDEAAVARETMRRVNRRLLPLLFALFVCNYVDRTNVAMAALQMNRDLHFSGTAYGLGTGIFFLGYALFEVPSNLMLARMGARRWIARIVISWGVVASAMMLVRTPAQFYAFRFLLGVAEAGFFPGIVYYLSLWYPAAQRGRALSRFVIAAPLAAAFGNPASAALLALDGRLGLRGWEWVFLVEGIPSVVLGVVVLVVLTDRPEQARWLDDAQRAWLAEQLRRDDEGSTAPHATSPLRALMHPVVWSLAVVYLLRLTTGYAYLFWAPTIVRDALGASAAATGLITAGVACLAAGGQLVVGLSSDRTGERWLHAAGCVVVSAMGCLGAALLPSPLLQVAALALVHVGEQSFSVAFWCLPSTLLRGAAAAAGIAAINSFGNLGGFFGPYLTGAIRDATGSARGAFLVLALPALLAAALCMVLRRRLAPAPR</sequence>
<dbReference type="HOGENOM" id="CLU_001265_0_0_0"/>
<dbReference type="GO" id="GO:0016020">
    <property type="term" value="C:membrane"/>
    <property type="evidence" value="ECO:0007669"/>
    <property type="project" value="UniProtKB-SubCell"/>
</dbReference>
<feature type="transmembrane region" description="Helical" evidence="6">
    <location>
        <begin position="352"/>
        <end position="372"/>
    </location>
</feature>
<keyword evidence="9" id="KW-1185">Reference proteome</keyword>
<protein>
    <submittedName>
        <fullName evidence="8">Major facilitator superfamily MFS_1</fullName>
    </submittedName>
</protein>
<evidence type="ECO:0000256" key="4">
    <source>
        <dbReference type="ARBA" id="ARBA00022989"/>
    </source>
</evidence>
<evidence type="ECO:0000313" key="9">
    <source>
        <dbReference type="Proteomes" id="UP000019151"/>
    </source>
</evidence>
<evidence type="ECO:0000256" key="1">
    <source>
        <dbReference type="ARBA" id="ARBA00004141"/>
    </source>
</evidence>
<comment type="subcellular location">
    <subcellularLocation>
        <location evidence="1">Membrane</location>
        <topology evidence="1">Multi-pass membrane protein</topology>
    </subcellularLocation>
</comment>
<dbReference type="Gene3D" id="1.20.1250.20">
    <property type="entry name" value="MFS general substrate transporter like domains"/>
    <property type="match status" value="2"/>
</dbReference>
<feature type="transmembrane region" description="Helical" evidence="6">
    <location>
        <begin position="259"/>
        <end position="280"/>
    </location>
</feature>
<dbReference type="PROSITE" id="PS50850">
    <property type="entry name" value="MFS"/>
    <property type="match status" value="1"/>
</dbReference>
<dbReference type="PANTHER" id="PTHR43791:SF36">
    <property type="entry name" value="TRANSPORTER, PUTATIVE (AFU_ORTHOLOGUE AFUA_6G08340)-RELATED"/>
    <property type="match status" value="1"/>
</dbReference>
<dbReference type="FunFam" id="1.20.1250.20:FF:000018">
    <property type="entry name" value="MFS transporter permease"/>
    <property type="match status" value="1"/>
</dbReference>
<feature type="transmembrane region" description="Helical" evidence="6">
    <location>
        <begin position="100"/>
        <end position="118"/>
    </location>
</feature>
<evidence type="ECO:0000259" key="7">
    <source>
        <dbReference type="PROSITE" id="PS50850"/>
    </source>
</evidence>
<dbReference type="CDD" id="cd17319">
    <property type="entry name" value="MFS_ExuT_GudP_like"/>
    <property type="match status" value="1"/>
</dbReference>
<evidence type="ECO:0000256" key="3">
    <source>
        <dbReference type="ARBA" id="ARBA00022692"/>
    </source>
</evidence>
<feature type="transmembrane region" description="Helical" evidence="6">
    <location>
        <begin position="325"/>
        <end position="346"/>
    </location>
</feature>
<dbReference type="EMBL" id="CP007128">
    <property type="protein sequence ID" value="AHG89742.1"/>
    <property type="molecule type" value="Genomic_DNA"/>
</dbReference>
<evidence type="ECO:0000256" key="5">
    <source>
        <dbReference type="ARBA" id="ARBA00023136"/>
    </source>
</evidence>
<dbReference type="InterPro" id="IPR011701">
    <property type="entry name" value="MFS"/>
</dbReference>
<proteinExistence type="predicted"/>
<evidence type="ECO:0000256" key="6">
    <source>
        <dbReference type="SAM" id="Phobius"/>
    </source>
</evidence>
<dbReference type="OrthoDB" id="9773404at2"/>
<dbReference type="SUPFAM" id="SSF103473">
    <property type="entry name" value="MFS general substrate transporter"/>
    <property type="match status" value="1"/>
</dbReference>
<dbReference type="PANTHER" id="PTHR43791">
    <property type="entry name" value="PERMEASE-RELATED"/>
    <property type="match status" value="1"/>
</dbReference>
<dbReference type="InterPro" id="IPR020846">
    <property type="entry name" value="MFS_dom"/>
</dbReference>
<keyword evidence="3 6" id="KW-0812">Transmembrane</keyword>
<dbReference type="Pfam" id="PF07690">
    <property type="entry name" value="MFS_1"/>
    <property type="match status" value="1"/>
</dbReference>
<dbReference type="AlphaFoldDB" id="W0RH56"/>
<name>W0RH56_9BACT</name>
<gene>
    <name evidence="8" type="ORF">J421_2205</name>
</gene>
<keyword evidence="2" id="KW-0813">Transport</keyword>
<dbReference type="InterPro" id="IPR036259">
    <property type="entry name" value="MFS_trans_sf"/>
</dbReference>